<dbReference type="OrthoDB" id="61900at2759"/>
<dbReference type="GeneID" id="31014853"/>
<dbReference type="EMBL" id="MNUE01000033">
    <property type="protein sequence ID" value="OJD33087.1"/>
    <property type="molecule type" value="Genomic_DNA"/>
</dbReference>
<comment type="caution">
    <text evidence="2">The sequence shown here is derived from an EMBL/GenBank/DDBJ whole genome shotgun (WGS) entry which is preliminary data.</text>
</comment>
<keyword evidence="3" id="KW-1185">Reference proteome</keyword>
<protein>
    <submittedName>
        <fullName evidence="2">Nacht domain protein</fullName>
    </submittedName>
</protein>
<proteinExistence type="predicted"/>
<evidence type="ECO:0000313" key="3">
    <source>
        <dbReference type="Proteomes" id="UP000183809"/>
    </source>
</evidence>
<evidence type="ECO:0000313" key="2">
    <source>
        <dbReference type="EMBL" id="OJD33087.1"/>
    </source>
</evidence>
<dbReference type="AlphaFoldDB" id="A0A1J9RXL6"/>
<reference evidence="2 3" key="1">
    <citation type="submission" date="2016-10" db="EMBL/GenBank/DDBJ databases">
        <title>Proteomics and genomics reveal pathogen-plant mechanisms compatible with a hemibiotrophic lifestyle of Diplodia corticola.</title>
        <authorList>
            <person name="Fernandes I."/>
            <person name="De Jonge R."/>
            <person name="Van De Peer Y."/>
            <person name="Devreese B."/>
            <person name="Alves A."/>
            <person name="Esteves A.C."/>
        </authorList>
    </citation>
    <scope>NUCLEOTIDE SEQUENCE [LARGE SCALE GENOMIC DNA]</scope>
    <source>
        <strain evidence="2 3">CBS 112549</strain>
    </source>
</reference>
<dbReference type="Proteomes" id="UP000183809">
    <property type="component" value="Unassembled WGS sequence"/>
</dbReference>
<accession>A0A1J9RXL6</accession>
<organism evidence="2 3">
    <name type="scientific">Diplodia corticola</name>
    <dbReference type="NCBI Taxonomy" id="236234"/>
    <lineage>
        <taxon>Eukaryota</taxon>
        <taxon>Fungi</taxon>
        <taxon>Dikarya</taxon>
        <taxon>Ascomycota</taxon>
        <taxon>Pezizomycotina</taxon>
        <taxon>Dothideomycetes</taxon>
        <taxon>Dothideomycetes incertae sedis</taxon>
        <taxon>Botryosphaeriales</taxon>
        <taxon>Botryosphaeriaceae</taxon>
        <taxon>Diplodia</taxon>
    </lineage>
</organism>
<feature type="domain" description="DUF7708" evidence="1">
    <location>
        <begin position="2"/>
        <end position="106"/>
    </location>
</feature>
<sequence>MGVVQYAELTERLSEALASVGYALSEVKLSSQLYPTDQMLGITAILYEHILNFFLRTAKWYTTSTTGRIARSFAWPFKLEYADILGKIQECSEYARRIASGQSKVELRSICLELGKMGTDVQGIKKVVQELQGQHLKLDQIIQTTTATHTLGEGIKIRVDDTASHVAQILHPNLLNELKPAVRPEDSLRRREYTLRRSERRTGPSFLHSSVLTELTQWKSLPGSSLLILQPGARATAATKDLVVNIVSHIKSQQYNVLWSLSQPSSADSCPSPEKVLKSLVYQVLRQRPDALAGTADEHNIAKFGDAHTPTEWLDLLSRVIPALGQCFVVVESEDLHRLSQGSAGGCRGFLELFRELLGRMQARGVFVKILVVDFERDFSLASSQSSSSSSGQADQIVATVRRRDTVPPSRRRTVGQMARSRSKVFDVASRRNGRAVR</sequence>
<dbReference type="InterPro" id="IPR056125">
    <property type="entry name" value="DUF7708"/>
</dbReference>
<gene>
    <name evidence="2" type="ORF">BKCO1_330009</name>
</gene>
<dbReference type="RefSeq" id="XP_020129347.1">
    <property type="nucleotide sequence ID" value="XM_020274592.1"/>
</dbReference>
<evidence type="ECO:0000259" key="1">
    <source>
        <dbReference type="Pfam" id="PF24809"/>
    </source>
</evidence>
<dbReference type="STRING" id="236234.A0A1J9RXL6"/>
<name>A0A1J9RXL6_9PEZI</name>
<dbReference type="Pfam" id="PF24809">
    <property type="entry name" value="DUF7708"/>
    <property type="match status" value="1"/>
</dbReference>